<reference evidence="8 9" key="1">
    <citation type="submission" date="2024-04" db="EMBL/GenBank/DDBJ databases">
        <title>Novel species of the genus Ideonella isolated from streams.</title>
        <authorList>
            <person name="Lu H."/>
        </authorList>
    </citation>
    <scope>NUCLEOTIDE SEQUENCE [LARGE SCALE GENOMIC DNA]</scope>
    <source>
        <strain evidence="8 9">DXS22W</strain>
    </source>
</reference>
<evidence type="ECO:0000256" key="1">
    <source>
        <dbReference type="ARBA" id="ARBA00004442"/>
    </source>
</evidence>
<organism evidence="8 9">
    <name type="scientific">Pseudaquabacterium inlustre</name>
    <dbReference type="NCBI Taxonomy" id="2984192"/>
    <lineage>
        <taxon>Bacteria</taxon>
        <taxon>Pseudomonadati</taxon>
        <taxon>Pseudomonadota</taxon>
        <taxon>Betaproteobacteria</taxon>
        <taxon>Burkholderiales</taxon>
        <taxon>Sphaerotilaceae</taxon>
        <taxon>Pseudaquabacterium</taxon>
    </lineage>
</organism>
<dbReference type="Gene3D" id="3.30.1330.60">
    <property type="entry name" value="OmpA-like domain"/>
    <property type="match status" value="1"/>
</dbReference>
<dbReference type="Pfam" id="PF00691">
    <property type="entry name" value="OmpA"/>
    <property type="match status" value="1"/>
</dbReference>
<evidence type="ECO:0000256" key="6">
    <source>
        <dbReference type="SAM" id="SignalP"/>
    </source>
</evidence>
<proteinExistence type="predicted"/>
<dbReference type="PANTHER" id="PTHR30329">
    <property type="entry name" value="STATOR ELEMENT OF FLAGELLAR MOTOR COMPLEX"/>
    <property type="match status" value="1"/>
</dbReference>
<keyword evidence="9" id="KW-1185">Reference proteome</keyword>
<keyword evidence="6" id="KW-0732">Signal</keyword>
<keyword evidence="2 4" id="KW-0472">Membrane</keyword>
<dbReference type="PANTHER" id="PTHR30329:SF21">
    <property type="entry name" value="LIPOPROTEIN YIAD-RELATED"/>
    <property type="match status" value="1"/>
</dbReference>
<dbReference type="SUPFAM" id="SSF103088">
    <property type="entry name" value="OmpA-like"/>
    <property type="match status" value="1"/>
</dbReference>
<evidence type="ECO:0000313" key="8">
    <source>
        <dbReference type="EMBL" id="MEK8050516.1"/>
    </source>
</evidence>
<dbReference type="EMBL" id="JBBUTH010000004">
    <property type="protein sequence ID" value="MEK8050516.1"/>
    <property type="molecule type" value="Genomic_DNA"/>
</dbReference>
<comment type="caution">
    <text evidence="8">The sequence shown here is derived from an EMBL/GenBank/DDBJ whole genome shotgun (WGS) entry which is preliminary data.</text>
</comment>
<evidence type="ECO:0000313" key="9">
    <source>
        <dbReference type="Proteomes" id="UP001365405"/>
    </source>
</evidence>
<dbReference type="InterPro" id="IPR006664">
    <property type="entry name" value="OMP_bac"/>
</dbReference>
<dbReference type="RefSeq" id="WP_341410190.1">
    <property type="nucleotide sequence ID" value="NZ_JBBUTH010000004.1"/>
</dbReference>
<dbReference type="InterPro" id="IPR050330">
    <property type="entry name" value="Bact_OuterMem_StrucFunc"/>
</dbReference>
<evidence type="ECO:0000256" key="2">
    <source>
        <dbReference type="ARBA" id="ARBA00023136"/>
    </source>
</evidence>
<feature type="signal peptide" evidence="6">
    <location>
        <begin position="1"/>
        <end position="33"/>
    </location>
</feature>
<name>A0ABU9CF67_9BURK</name>
<evidence type="ECO:0000256" key="4">
    <source>
        <dbReference type="PROSITE-ProRule" id="PRU00473"/>
    </source>
</evidence>
<evidence type="ECO:0000256" key="3">
    <source>
        <dbReference type="ARBA" id="ARBA00023237"/>
    </source>
</evidence>
<comment type="subcellular location">
    <subcellularLocation>
        <location evidence="1">Cell outer membrane</location>
    </subcellularLocation>
</comment>
<protein>
    <submittedName>
        <fullName evidence="8">OmpA family protein</fullName>
    </submittedName>
</protein>
<evidence type="ECO:0000259" key="7">
    <source>
        <dbReference type="PROSITE" id="PS51123"/>
    </source>
</evidence>
<sequence length="189" mass="20312">MAARPTPQATIRRTLGRGAVLVALLLPPWLAHADDAVDLGQQVPDAQTISEGLFPEDACEELKKSGFKCMGFKPAVRFSLPTATFKIGSAELPDLLRQQLDRFAEVLRGKKGSGRVVRIEGHADASGSDEGNLLLSQKRAEAVRDYLVKLGADPAMLQAMGLGSKAPKVGNDPFAAENRRVEIARQNTP</sequence>
<evidence type="ECO:0000256" key="5">
    <source>
        <dbReference type="SAM" id="MobiDB-lite"/>
    </source>
</evidence>
<keyword evidence="3" id="KW-0998">Cell outer membrane</keyword>
<feature type="chain" id="PRO_5047142453" evidence="6">
    <location>
        <begin position="34"/>
        <end position="189"/>
    </location>
</feature>
<feature type="region of interest" description="Disordered" evidence="5">
    <location>
        <begin position="167"/>
        <end position="189"/>
    </location>
</feature>
<dbReference type="PROSITE" id="PS51123">
    <property type="entry name" value="OMPA_2"/>
    <property type="match status" value="1"/>
</dbReference>
<accession>A0ABU9CF67</accession>
<gene>
    <name evidence="8" type="ORF">AACH10_09720</name>
</gene>
<dbReference type="CDD" id="cd07185">
    <property type="entry name" value="OmpA_C-like"/>
    <property type="match status" value="1"/>
</dbReference>
<dbReference type="PRINTS" id="PR01021">
    <property type="entry name" value="OMPADOMAIN"/>
</dbReference>
<dbReference type="InterPro" id="IPR006665">
    <property type="entry name" value="OmpA-like"/>
</dbReference>
<dbReference type="Proteomes" id="UP001365405">
    <property type="component" value="Unassembled WGS sequence"/>
</dbReference>
<dbReference type="InterPro" id="IPR036737">
    <property type="entry name" value="OmpA-like_sf"/>
</dbReference>
<feature type="domain" description="OmpA-like" evidence="7">
    <location>
        <begin position="70"/>
        <end position="189"/>
    </location>
</feature>